<dbReference type="Proteomes" id="UP000051586">
    <property type="component" value="Unassembled WGS sequence"/>
</dbReference>
<dbReference type="RefSeq" id="WP_009166526.1">
    <property type="nucleotide sequence ID" value="NZ_AYZI01000001.1"/>
</dbReference>
<dbReference type="InterPro" id="IPR021351">
    <property type="entry name" value="DUF2969"/>
</dbReference>
<dbReference type="PATRIC" id="fig|1423745.4.peg.66"/>
<evidence type="ECO:0000313" key="2">
    <source>
        <dbReference type="Proteomes" id="UP000051586"/>
    </source>
</evidence>
<organism evidence="1 2">
    <name type="scientific">Fructilactobacillus florum DSM 22689 = JCM 16035</name>
    <dbReference type="NCBI Taxonomy" id="1423745"/>
    <lineage>
        <taxon>Bacteria</taxon>
        <taxon>Bacillati</taxon>
        <taxon>Bacillota</taxon>
        <taxon>Bacilli</taxon>
        <taxon>Lactobacillales</taxon>
        <taxon>Lactobacillaceae</taxon>
        <taxon>Fructilactobacillus</taxon>
    </lineage>
</organism>
<evidence type="ECO:0000313" key="1">
    <source>
        <dbReference type="EMBL" id="KRM92450.1"/>
    </source>
</evidence>
<dbReference type="EMBL" id="AYZI01000001">
    <property type="protein sequence ID" value="KRM92450.1"/>
    <property type="molecule type" value="Genomic_DNA"/>
</dbReference>
<gene>
    <name evidence="1" type="ORF">FC87_GL000062</name>
</gene>
<dbReference type="Pfam" id="PF11184">
    <property type="entry name" value="DUF2969"/>
    <property type="match status" value="1"/>
</dbReference>
<dbReference type="STRING" id="1423745.GCA_001311215_00589"/>
<proteinExistence type="predicted"/>
<evidence type="ECO:0008006" key="3">
    <source>
        <dbReference type="Google" id="ProtNLM"/>
    </source>
</evidence>
<accession>A0A0R2CN16</accession>
<comment type="caution">
    <text evidence="1">The sequence shown here is derived from an EMBL/GenBank/DDBJ whole genome shotgun (WGS) entry which is preliminary data.</text>
</comment>
<protein>
    <recommendedName>
        <fullName evidence="3">DUF2969 domain-containing protein</fullName>
    </recommendedName>
</protein>
<reference evidence="1 2" key="1">
    <citation type="journal article" date="2015" name="Genome Announc.">
        <title>Expanding the biotechnology potential of lactobacilli through comparative genomics of 213 strains and associated genera.</title>
        <authorList>
            <person name="Sun Z."/>
            <person name="Harris H.M."/>
            <person name="McCann A."/>
            <person name="Guo C."/>
            <person name="Argimon S."/>
            <person name="Zhang W."/>
            <person name="Yang X."/>
            <person name="Jeffery I.B."/>
            <person name="Cooney J.C."/>
            <person name="Kagawa T.F."/>
            <person name="Liu W."/>
            <person name="Song Y."/>
            <person name="Salvetti E."/>
            <person name="Wrobel A."/>
            <person name="Rasinkangas P."/>
            <person name="Parkhill J."/>
            <person name="Rea M.C."/>
            <person name="O'Sullivan O."/>
            <person name="Ritari J."/>
            <person name="Douillard F.P."/>
            <person name="Paul Ross R."/>
            <person name="Yang R."/>
            <person name="Briner A.E."/>
            <person name="Felis G.E."/>
            <person name="de Vos W.M."/>
            <person name="Barrangou R."/>
            <person name="Klaenhammer T.R."/>
            <person name="Caufield P.W."/>
            <person name="Cui Y."/>
            <person name="Zhang H."/>
            <person name="O'Toole P.W."/>
        </authorList>
    </citation>
    <scope>NUCLEOTIDE SEQUENCE [LARGE SCALE GENOMIC DNA]</scope>
    <source>
        <strain evidence="1 2">DSM 22689</strain>
    </source>
</reference>
<name>A0A0R2CN16_9LACO</name>
<sequence length="71" mass="8189">MSKKEKKIEVRVLADPNQENQQLVQIKNETIGVITQQADRFDCVVGDRHFHEKTSAAALQQVVSEYNLHQR</sequence>
<dbReference type="AlphaFoldDB" id="A0A0R2CN16"/>